<dbReference type="EMBL" id="JBHTHZ010000014">
    <property type="protein sequence ID" value="MFD0795170.1"/>
    <property type="molecule type" value="Genomic_DNA"/>
</dbReference>
<comment type="caution">
    <text evidence="1">The sequence shown here is derived from an EMBL/GenBank/DDBJ whole genome shotgun (WGS) entry which is preliminary data.</text>
</comment>
<proteinExistence type="predicted"/>
<evidence type="ECO:0000313" key="1">
    <source>
        <dbReference type="EMBL" id="MFD0795170.1"/>
    </source>
</evidence>
<reference evidence="2" key="1">
    <citation type="journal article" date="2019" name="Int. J. Syst. Evol. Microbiol.">
        <title>The Global Catalogue of Microorganisms (GCM) 10K type strain sequencing project: providing services to taxonomists for standard genome sequencing and annotation.</title>
        <authorList>
            <consortium name="The Broad Institute Genomics Platform"/>
            <consortium name="The Broad Institute Genome Sequencing Center for Infectious Disease"/>
            <person name="Wu L."/>
            <person name="Ma J."/>
        </authorList>
    </citation>
    <scope>NUCLEOTIDE SEQUENCE [LARGE SCALE GENOMIC DNA]</scope>
    <source>
        <strain evidence="2">CCUG 61484</strain>
    </source>
</reference>
<evidence type="ECO:0000313" key="2">
    <source>
        <dbReference type="Proteomes" id="UP001597010"/>
    </source>
</evidence>
<sequence length="203" mass="22402">MNNAEENIPPQVKGEHTDVLHAIDCQNIAEAHHLFLLVKNRLKDISQWHTFSGPHSAKFSITDAQGNEVYKTAEEGDYFSIDLPAPGSSAGDGKEWVRIERIIEKEDADAESEYITMTVRPVAKPGSNDKATAHFFSHNSTSTFIVERYLTKVSAAVHGRNETPNNTDTGLYDTVRNTLIALAARAGLSVPQWKSLVTGLLEK</sequence>
<dbReference type="RefSeq" id="WP_377117311.1">
    <property type="nucleotide sequence ID" value="NZ_JBHTHZ010000014.1"/>
</dbReference>
<name>A0ABW3AW97_9SPHI</name>
<keyword evidence="2" id="KW-1185">Reference proteome</keyword>
<organism evidence="1 2">
    <name type="scientific">Mucilaginibacter litoreus</name>
    <dbReference type="NCBI Taxonomy" id="1048221"/>
    <lineage>
        <taxon>Bacteria</taxon>
        <taxon>Pseudomonadati</taxon>
        <taxon>Bacteroidota</taxon>
        <taxon>Sphingobacteriia</taxon>
        <taxon>Sphingobacteriales</taxon>
        <taxon>Sphingobacteriaceae</taxon>
        <taxon>Mucilaginibacter</taxon>
    </lineage>
</organism>
<gene>
    <name evidence="1" type="ORF">ACFQZX_16225</name>
</gene>
<accession>A0ABW3AW97</accession>
<dbReference type="Proteomes" id="UP001597010">
    <property type="component" value="Unassembled WGS sequence"/>
</dbReference>
<protein>
    <submittedName>
        <fullName evidence="1">Uncharacterized protein</fullName>
    </submittedName>
</protein>